<evidence type="ECO:0000313" key="2">
    <source>
        <dbReference type="EMBL" id="MBA8816172.1"/>
    </source>
</evidence>
<dbReference type="AlphaFoldDB" id="A0A7W3JNL9"/>
<dbReference type="EMBL" id="JACGWY010000002">
    <property type="protein sequence ID" value="MBA8816172.1"/>
    <property type="molecule type" value="Genomic_DNA"/>
</dbReference>
<feature type="transmembrane region" description="Helical" evidence="1">
    <location>
        <begin position="41"/>
        <end position="62"/>
    </location>
</feature>
<evidence type="ECO:0000256" key="1">
    <source>
        <dbReference type="SAM" id="Phobius"/>
    </source>
</evidence>
<gene>
    <name evidence="2" type="ORF">FHX48_001245</name>
</gene>
<organism evidence="2 3">
    <name type="scientific">Microbacterium halimionae</name>
    <dbReference type="NCBI Taxonomy" id="1526413"/>
    <lineage>
        <taxon>Bacteria</taxon>
        <taxon>Bacillati</taxon>
        <taxon>Actinomycetota</taxon>
        <taxon>Actinomycetes</taxon>
        <taxon>Micrococcales</taxon>
        <taxon>Microbacteriaceae</taxon>
        <taxon>Microbacterium</taxon>
    </lineage>
</organism>
<keyword evidence="3" id="KW-1185">Reference proteome</keyword>
<comment type="caution">
    <text evidence="2">The sequence shown here is derived from an EMBL/GenBank/DDBJ whole genome shotgun (WGS) entry which is preliminary data.</text>
</comment>
<accession>A0A7W3JNL9</accession>
<reference evidence="2 3" key="1">
    <citation type="submission" date="2020-07" db="EMBL/GenBank/DDBJ databases">
        <title>Sequencing the genomes of 1000 actinobacteria strains.</title>
        <authorList>
            <person name="Klenk H.-P."/>
        </authorList>
    </citation>
    <scope>NUCLEOTIDE SEQUENCE [LARGE SCALE GENOMIC DNA]</scope>
    <source>
        <strain evidence="2 3">DSM 27576</strain>
    </source>
</reference>
<evidence type="ECO:0000313" key="3">
    <source>
        <dbReference type="Proteomes" id="UP000526083"/>
    </source>
</evidence>
<name>A0A7W3JNL9_9MICO</name>
<keyword evidence="1" id="KW-0472">Membrane</keyword>
<sequence>MTEDRLHISTSMLAILGVLFAASVVLLVTQLFLGATDPDNWFSRVMVAGMGGIFTTALLVWITKASSWSVVARATSAAVNLVLSVILLLVLTTVVWMAF</sequence>
<feature type="transmembrane region" description="Helical" evidence="1">
    <location>
        <begin position="74"/>
        <end position="98"/>
    </location>
</feature>
<dbReference type="Proteomes" id="UP000526083">
    <property type="component" value="Unassembled WGS sequence"/>
</dbReference>
<keyword evidence="1" id="KW-0812">Transmembrane</keyword>
<proteinExistence type="predicted"/>
<dbReference type="RefSeq" id="WP_167049784.1">
    <property type="nucleotide sequence ID" value="NZ_JAAOZB010000002.1"/>
</dbReference>
<feature type="transmembrane region" description="Helical" evidence="1">
    <location>
        <begin position="12"/>
        <end position="35"/>
    </location>
</feature>
<protein>
    <submittedName>
        <fullName evidence="2">Putative Tic20 family protein</fullName>
    </submittedName>
</protein>
<keyword evidence="1" id="KW-1133">Transmembrane helix</keyword>